<keyword evidence="2" id="KW-0614">Plasmid</keyword>
<evidence type="ECO:0000256" key="1">
    <source>
        <dbReference type="SAM" id="Coils"/>
    </source>
</evidence>
<proteinExistence type="predicted"/>
<protein>
    <submittedName>
        <fullName evidence="2">Uncharacterized protein</fullName>
    </submittedName>
</protein>
<dbReference type="AlphaFoldDB" id="A0A2H4ZHJ9"/>
<organism evidence="2">
    <name type="scientific">Raoultella ornithinolytica</name>
    <name type="common">Klebsiella ornithinolytica</name>
    <dbReference type="NCBI Taxonomy" id="54291"/>
    <lineage>
        <taxon>Bacteria</taxon>
        <taxon>Pseudomonadati</taxon>
        <taxon>Pseudomonadota</taxon>
        <taxon>Gammaproteobacteria</taxon>
        <taxon>Enterobacterales</taxon>
        <taxon>Enterobacteriaceae</taxon>
        <taxon>Klebsiella/Raoultella group</taxon>
        <taxon>Raoultella</taxon>
    </lineage>
</organism>
<feature type="coiled-coil region" evidence="1">
    <location>
        <begin position="81"/>
        <end position="122"/>
    </location>
</feature>
<sequence>MNNKLCKTEIQLQLFEEALARLLRNEGKNITPGTKLSMARLAKEAKVGSGTLYYKPYSEFRKRAAECISRYNSGTTKVSTANTHHEALESLRNERDNEKRLKIQYRKSCSELKAQLQRLCAERGTTEHALYQAMLRIAELEQKFEKLTGTHPDNYVMGSLKNIAFLPRDLQQR</sequence>
<name>A0A2H4ZHJ9_RAOOR</name>
<geneLocation type="plasmid" evidence="2">
    <name>p23141-3</name>
</geneLocation>
<evidence type="ECO:0000313" key="2">
    <source>
        <dbReference type="EMBL" id="AUF80722.1"/>
    </source>
</evidence>
<reference evidence="2" key="1">
    <citation type="submission" date="2017-08" db="EMBL/GenBank/DDBJ databases">
        <title>Complete sequence of p23141-1.</title>
        <authorList>
            <person name="Feng J."/>
            <person name="Yin Z."/>
            <person name="Zeng L."/>
            <person name="Jiang X."/>
            <person name="Zhan Z."/>
            <person name="Luo W."/>
            <person name="Zhao Y."/>
            <person name="Zhou D."/>
        </authorList>
    </citation>
    <scope>NUCLEOTIDE SEQUENCE</scope>
    <source>
        <strain evidence="2">23141</strain>
        <plasmid evidence="2">p23141-3</plasmid>
    </source>
</reference>
<dbReference type="EMBL" id="MF788071">
    <property type="protein sequence ID" value="AUF80722.1"/>
    <property type="molecule type" value="Genomic_DNA"/>
</dbReference>
<dbReference type="RefSeq" id="WP_172692160.1">
    <property type="nucleotide sequence ID" value="NZ_MF788071.1"/>
</dbReference>
<accession>A0A2H4ZHJ9</accession>
<keyword evidence="1" id="KW-0175">Coiled coil</keyword>